<dbReference type="EMBL" id="CP036272">
    <property type="protein sequence ID" value="QDT61975.1"/>
    <property type="molecule type" value="Genomic_DNA"/>
</dbReference>
<dbReference type="AlphaFoldDB" id="A0A517T0R9"/>
<dbReference type="GO" id="GO:0009279">
    <property type="term" value="C:cell outer membrane"/>
    <property type="evidence" value="ECO:0007669"/>
    <property type="project" value="TreeGrafter"/>
</dbReference>
<proteinExistence type="predicted"/>
<dbReference type="InterPro" id="IPR050218">
    <property type="entry name" value="LptD"/>
</dbReference>
<dbReference type="RefSeq" id="WP_145276404.1">
    <property type="nucleotide sequence ID" value="NZ_CP036272.1"/>
</dbReference>
<feature type="chain" id="PRO_5021858043" evidence="1">
    <location>
        <begin position="17"/>
        <end position="1085"/>
    </location>
</feature>
<feature type="domain" description="LptD C-terminal" evidence="2">
    <location>
        <begin position="601"/>
        <end position="972"/>
    </location>
</feature>
<keyword evidence="4" id="KW-1185">Reference proteome</keyword>
<dbReference type="GO" id="GO:1990351">
    <property type="term" value="C:transporter complex"/>
    <property type="evidence" value="ECO:0007669"/>
    <property type="project" value="TreeGrafter"/>
</dbReference>
<dbReference type="PANTHER" id="PTHR30189:SF1">
    <property type="entry name" value="LPS-ASSEMBLY PROTEIN LPTD"/>
    <property type="match status" value="1"/>
</dbReference>
<evidence type="ECO:0000259" key="2">
    <source>
        <dbReference type="Pfam" id="PF04453"/>
    </source>
</evidence>
<dbReference type="Proteomes" id="UP000315003">
    <property type="component" value="Chromosome"/>
</dbReference>
<dbReference type="PANTHER" id="PTHR30189">
    <property type="entry name" value="LPS-ASSEMBLY PROTEIN"/>
    <property type="match status" value="1"/>
</dbReference>
<organism evidence="3 4">
    <name type="scientific">Stieleria bergensis</name>
    <dbReference type="NCBI Taxonomy" id="2528025"/>
    <lineage>
        <taxon>Bacteria</taxon>
        <taxon>Pseudomonadati</taxon>
        <taxon>Planctomycetota</taxon>
        <taxon>Planctomycetia</taxon>
        <taxon>Pirellulales</taxon>
        <taxon>Pirellulaceae</taxon>
        <taxon>Stieleria</taxon>
    </lineage>
</organism>
<dbReference type="Pfam" id="PF04453">
    <property type="entry name" value="LptD"/>
    <property type="match status" value="1"/>
</dbReference>
<evidence type="ECO:0000313" key="4">
    <source>
        <dbReference type="Proteomes" id="UP000315003"/>
    </source>
</evidence>
<dbReference type="InterPro" id="IPR007543">
    <property type="entry name" value="LptD_C"/>
</dbReference>
<accession>A0A517T0R9</accession>
<name>A0A517T0R9_9BACT</name>
<reference evidence="3 4" key="1">
    <citation type="submission" date="2019-02" db="EMBL/GenBank/DDBJ databases">
        <title>Deep-cultivation of Planctomycetes and their phenomic and genomic characterization uncovers novel biology.</title>
        <authorList>
            <person name="Wiegand S."/>
            <person name="Jogler M."/>
            <person name="Boedeker C."/>
            <person name="Pinto D."/>
            <person name="Vollmers J."/>
            <person name="Rivas-Marin E."/>
            <person name="Kohn T."/>
            <person name="Peeters S.H."/>
            <person name="Heuer A."/>
            <person name="Rast P."/>
            <person name="Oberbeckmann S."/>
            <person name="Bunk B."/>
            <person name="Jeske O."/>
            <person name="Meyerdierks A."/>
            <person name="Storesund J.E."/>
            <person name="Kallscheuer N."/>
            <person name="Luecker S."/>
            <person name="Lage O.M."/>
            <person name="Pohl T."/>
            <person name="Merkel B.J."/>
            <person name="Hornburger P."/>
            <person name="Mueller R.-W."/>
            <person name="Bruemmer F."/>
            <person name="Labrenz M."/>
            <person name="Spormann A.M."/>
            <person name="Op den Camp H."/>
            <person name="Overmann J."/>
            <person name="Amann R."/>
            <person name="Jetten M.S.M."/>
            <person name="Mascher T."/>
            <person name="Medema M.H."/>
            <person name="Devos D.P."/>
            <person name="Kaster A.-K."/>
            <person name="Ovreas L."/>
            <person name="Rohde M."/>
            <person name="Galperin M.Y."/>
            <person name="Jogler C."/>
        </authorList>
    </citation>
    <scope>NUCLEOTIDE SEQUENCE [LARGE SCALE GENOMIC DNA]</scope>
    <source>
        <strain evidence="3 4">SV_7m_r</strain>
    </source>
</reference>
<feature type="signal peptide" evidence="1">
    <location>
        <begin position="1"/>
        <end position="16"/>
    </location>
</feature>
<dbReference type="GO" id="GO:0061024">
    <property type="term" value="P:membrane organization"/>
    <property type="evidence" value="ECO:0007669"/>
    <property type="project" value="InterPro"/>
</dbReference>
<dbReference type="OrthoDB" id="251461at2"/>
<evidence type="ECO:0000313" key="3">
    <source>
        <dbReference type="EMBL" id="QDT61975.1"/>
    </source>
</evidence>
<sequence length="1085" mass="119617" precursor="true">MAWLFCLALAGSHVLADPPPLDQSWQPQDNAFQSTATASPETTNQQASGLGPQISIQARLVHRWQIGDAQASLLEGDVQLQRGETKLSSKRVLLVSDGPQGRVRNRLVTEKDSDSNGVNRSPATAVWISKDVPSIDAPNYRGKPKTDPFLLQFLPDRAVTAIGGPANQNSPAELPPMNASLIENGPTQAAMYNQELGANGGAIMQPGGIELPTDSAVQQTRFPQVGNPPAAVNPLPAPNGPPPEFIAPAPAGQIPPATSGSGGSSFQLSAGSGKMLQIGARDGTREPELTHTQREGTKEWITMARGGVSVQINDVNAQLPSGQAINFASVSLSADNVVVWGQQGLIDLFQKSDQQPGEIEMYLEGDVVFRAGENIIYAQSMYYNVDRQAGTILDAEAITSIDAYQGVARVKAEVLQQIGPGYFRAFDAAVTSSRMGVPKYWLQSEQLQLLQQTMPVYDPTTGTMQPRRTAKVSADNSFVFLGGVPVLYWPTFSTTLSRPAFYLTNLKVGSDSAFGTQILLDWDLFQLLGYDKAPENVTWEMSTDYLSKRGFALGTQLEYDTPRFFRWIGPTRGRMDFWGIHDTGFDQLGRDRMMLTPETSTRGRWIWDHRQQLGSGWELVGNVGWISDRNFMEQYLEREWDNLADPATGLRLRRYAGNHLLDIHADFRVNPFFQDTQRLPAIDHYMLGGSILNDRVSWQMNNHISYSDTNVADIAKDPAEAAENFALPGEADRSGLIASTKQELSTVLPVGPFNLRPIASLQASYYGQDINGNSTGRLLGQGGLQMNLPMMKVDRSIHSKLLNMNGLAHKVDWRAEYWYAKSDQNLDDLPLYNSLDDNAQEQFRRRFIGDTFGGALPARFDPRTYAFRQGIQTDLVSPSDDIVDNLQSLTLGMHHRFQTKRGIPGQERIVDLIQFDLDTLFFPDADQNNYGESIGPTVYDFRYHLGDRYSLISDGYFDWFGGGLRSVSAGLRSSRPGTSNWYVGLLSLEGPISSTVLRTTVDYRMNEKWIFSGGTTYDFGSVGNIGQSYGLTRIGESMLVRLRMNIDHGRDTVGLGFLIEPRFFARTLGSIGGGMIPPPGIEGLE</sequence>
<gene>
    <name evidence="3" type="primary">lptD</name>
    <name evidence="3" type="ORF">SV7mr_45160</name>
</gene>
<evidence type="ECO:0000256" key="1">
    <source>
        <dbReference type="SAM" id="SignalP"/>
    </source>
</evidence>
<keyword evidence="1" id="KW-0732">Signal</keyword>
<protein>
    <submittedName>
        <fullName evidence="3">LPS-assembly protein LptD</fullName>
    </submittedName>
</protein>